<name>A0A2A9CZI6_9MICO</name>
<evidence type="ECO:0000313" key="2">
    <source>
        <dbReference type="Proteomes" id="UP000224915"/>
    </source>
</evidence>
<gene>
    <name evidence="1" type="ORF">ATL40_1423</name>
</gene>
<organism evidence="1 2">
    <name type="scientific">Serinibacter salmoneus</name>
    <dbReference type="NCBI Taxonomy" id="556530"/>
    <lineage>
        <taxon>Bacteria</taxon>
        <taxon>Bacillati</taxon>
        <taxon>Actinomycetota</taxon>
        <taxon>Actinomycetes</taxon>
        <taxon>Micrococcales</taxon>
        <taxon>Beutenbergiaceae</taxon>
        <taxon>Serinibacter</taxon>
    </lineage>
</organism>
<dbReference type="EMBL" id="PDJD01000001">
    <property type="protein sequence ID" value="PFG19847.1"/>
    <property type="molecule type" value="Genomic_DNA"/>
</dbReference>
<reference evidence="1 2" key="1">
    <citation type="submission" date="2017-10" db="EMBL/GenBank/DDBJ databases">
        <title>Sequencing the genomes of 1000 actinobacteria strains.</title>
        <authorList>
            <person name="Klenk H.-P."/>
        </authorList>
    </citation>
    <scope>NUCLEOTIDE SEQUENCE [LARGE SCALE GENOMIC DNA]</scope>
    <source>
        <strain evidence="1 2">DSM 21801</strain>
    </source>
</reference>
<dbReference type="AlphaFoldDB" id="A0A2A9CZI6"/>
<accession>A0A2A9CZI6</accession>
<sequence>MSSLDRVAALQQETILAAPGAWVPEFSLTVRECACVRYPACPPCARGDGHRECWGMSFRDRWGPEFVSIHDGAAGKVHGLAAALLLHVYEAGYPHRSMCDCHDHQHPGAGQMDSPAGRADRRWAIRIGLPVGDVQFDPDETGTPSLLGALA</sequence>
<comment type="caution">
    <text evidence="1">The sequence shown here is derived from an EMBL/GenBank/DDBJ whole genome shotgun (WGS) entry which is preliminary data.</text>
</comment>
<keyword evidence="2" id="KW-1185">Reference proteome</keyword>
<evidence type="ECO:0000313" key="1">
    <source>
        <dbReference type="EMBL" id="PFG19847.1"/>
    </source>
</evidence>
<protein>
    <submittedName>
        <fullName evidence="1">Uncharacterized protein</fullName>
    </submittedName>
</protein>
<proteinExistence type="predicted"/>
<dbReference type="Proteomes" id="UP000224915">
    <property type="component" value="Unassembled WGS sequence"/>
</dbReference>
<dbReference type="RefSeq" id="WP_098468910.1">
    <property type="nucleotide sequence ID" value="NZ_PDJD01000001.1"/>
</dbReference>